<sequence length="183" mass="20408">MYQTNDMDSTNNLSDNAENISNLPLSESALSLPNDSYPLEASEGDIFFKTSQEEPDDIENVSNLSLSEDSMPLIDDVYSIEPSGEKYEFLSTSQEESSHSRNISDLLSSGSVTPLPDSPHSPQLCDIVIEAIELGIRSSEKNEVKVEAVQNFLGISRLELARCLFRLKDRYSLINRLTTIVRK</sequence>
<reference evidence="3" key="1">
    <citation type="submission" date="2017-02" db="UniProtKB">
        <authorList>
            <consortium name="WormBaseParasite"/>
        </authorList>
    </citation>
    <scope>IDENTIFICATION</scope>
</reference>
<feature type="region of interest" description="Disordered" evidence="1">
    <location>
        <begin position="100"/>
        <end position="119"/>
    </location>
</feature>
<protein>
    <submittedName>
        <fullName evidence="3">HTH_8 domain-containing protein</fullName>
    </submittedName>
</protein>
<dbReference type="AlphaFoldDB" id="A0A0N5BAB4"/>
<accession>A0A0N5BAB4</accession>
<evidence type="ECO:0000313" key="3">
    <source>
        <dbReference type="WBParaSite" id="SPAL_0000298400.1"/>
    </source>
</evidence>
<dbReference type="WBParaSite" id="SPAL_0000298400.1">
    <property type="protein sequence ID" value="SPAL_0000298400.1"/>
    <property type="gene ID" value="SPAL_0000298400"/>
</dbReference>
<feature type="region of interest" description="Disordered" evidence="1">
    <location>
        <begin position="1"/>
        <end position="20"/>
    </location>
</feature>
<evidence type="ECO:0000313" key="2">
    <source>
        <dbReference type="Proteomes" id="UP000046392"/>
    </source>
</evidence>
<proteinExistence type="predicted"/>
<dbReference type="Proteomes" id="UP000046392">
    <property type="component" value="Unplaced"/>
</dbReference>
<evidence type="ECO:0000256" key="1">
    <source>
        <dbReference type="SAM" id="MobiDB-lite"/>
    </source>
</evidence>
<keyword evidence="2" id="KW-1185">Reference proteome</keyword>
<feature type="compositionally biased region" description="Polar residues" evidence="1">
    <location>
        <begin position="100"/>
        <end position="112"/>
    </location>
</feature>
<name>A0A0N5BAB4_STREA</name>
<organism evidence="2 3">
    <name type="scientific">Strongyloides papillosus</name>
    <name type="common">Intestinal threadworm</name>
    <dbReference type="NCBI Taxonomy" id="174720"/>
    <lineage>
        <taxon>Eukaryota</taxon>
        <taxon>Metazoa</taxon>
        <taxon>Ecdysozoa</taxon>
        <taxon>Nematoda</taxon>
        <taxon>Chromadorea</taxon>
        <taxon>Rhabditida</taxon>
        <taxon>Tylenchina</taxon>
        <taxon>Panagrolaimomorpha</taxon>
        <taxon>Strongyloidoidea</taxon>
        <taxon>Strongyloididae</taxon>
        <taxon>Strongyloides</taxon>
    </lineage>
</organism>